<accession>A0ABU3H0G4</accession>
<gene>
    <name evidence="2" type="ORF">QE417_004585</name>
</gene>
<evidence type="ECO:0000313" key="3">
    <source>
        <dbReference type="Proteomes" id="UP001258315"/>
    </source>
</evidence>
<comment type="caution">
    <text evidence="2">The sequence shown here is derived from an EMBL/GenBank/DDBJ whole genome shotgun (WGS) entry which is preliminary data.</text>
</comment>
<proteinExistence type="predicted"/>
<feature type="chain" id="PRO_5046550742" description="DUF4468 domain-containing protein" evidence="1">
    <location>
        <begin position="19"/>
        <end position="230"/>
    </location>
</feature>
<dbReference type="RefSeq" id="WP_311954159.1">
    <property type="nucleotide sequence ID" value="NZ_JAVLVU010000001.1"/>
</dbReference>
<organism evidence="2 3">
    <name type="scientific">Mucilaginibacter terrae</name>
    <dbReference type="NCBI Taxonomy" id="1955052"/>
    <lineage>
        <taxon>Bacteria</taxon>
        <taxon>Pseudomonadati</taxon>
        <taxon>Bacteroidota</taxon>
        <taxon>Sphingobacteriia</taxon>
        <taxon>Sphingobacteriales</taxon>
        <taxon>Sphingobacteriaceae</taxon>
        <taxon>Mucilaginibacter</taxon>
    </lineage>
</organism>
<sequence length="230" mass="24478">MKYLLLSALTLITCTAFAQKWQPGYFYDVKGNKVPGLIQQGQSGKGPVKNEGFIIYKENPKANEIKLSARDLKYYVMGKDSFIVAHPPSYETWPKAEIDFVKVELDEPLKLYVYHGGSSGSGGGGFRVSPSIGGGIGTGGFGGGGVGISLGGGGGGGGGGAYNRGATYYFGENVAGMSQVTPMNFIDVMTDIMADEPQAVDAIQQGKFNISKMDGLLKYYRALREARAKQ</sequence>
<dbReference type="EMBL" id="JAVLVU010000001">
    <property type="protein sequence ID" value="MDT3405513.1"/>
    <property type="molecule type" value="Genomic_DNA"/>
</dbReference>
<protein>
    <recommendedName>
        <fullName evidence="4">DUF4468 domain-containing protein</fullName>
    </recommendedName>
</protein>
<evidence type="ECO:0008006" key="4">
    <source>
        <dbReference type="Google" id="ProtNLM"/>
    </source>
</evidence>
<evidence type="ECO:0000313" key="2">
    <source>
        <dbReference type="EMBL" id="MDT3405513.1"/>
    </source>
</evidence>
<evidence type="ECO:0000256" key="1">
    <source>
        <dbReference type="SAM" id="SignalP"/>
    </source>
</evidence>
<name>A0ABU3H0G4_9SPHI</name>
<keyword evidence="3" id="KW-1185">Reference proteome</keyword>
<keyword evidence="1" id="KW-0732">Signal</keyword>
<feature type="signal peptide" evidence="1">
    <location>
        <begin position="1"/>
        <end position="18"/>
    </location>
</feature>
<reference evidence="3" key="1">
    <citation type="submission" date="2023-07" db="EMBL/GenBank/DDBJ databases">
        <title>Functional and genomic diversity of the sorghum phyllosphere microbiome.</title>
        <authorList>
            <person name="Shade A."/>
        </authorList>
    </citation>
    <scope>NUCLEOTIDE SEQUENCE [LARGE SCALE GENOMIC DNA]</scope>
    <source>
        <strain evidence="3">SORGH_AS_0422</strain>
    </source>
</reference>
<dbReference type="Proteomes" id="UP001258315">
    <property type="component" value="Unassembled WGS sequence"/>
</dbReference>